<dbReference type="PROSITE" id="PS51164">
    <property type="entry name" value="CBM1_2"/>
    <property type="match status" value="1"/>
</dbReference>
<keyword evidence="6 15" id="KW-0136">Cellulose degradation</keyword>
<comment type="subcellular location">
    <subcellularLocation>
        <location evidence="2 15">Secreted</location>
    </subcellularLocation>
</comment>
<keyword evidence="11 15" id="KW-0119">Carbohydrate metabolism</keyword>
<dbReference type="InterPro" id="IPR000254">
    <property type="entry name" value="CBD"/>
</dbReference>
<keyword evidence="7" id="KW-0560">Oxidoreductase</keyword>
<evidence type="ECO:0000256" key="13">
    <source>
        <dbReference type="ARBA" id="ARBA00044502"/>
    </source>
</evidence>
<evidence type="ECO:0000256" key="8">
    <source>
        <dbReference type="ARBA" id="ARBA00023008"/>
    </source>
</evidence>
<keyword evidence="19" id="KW-1185">Reference proteome</keyword>
<evidence type="ECO:0000256" key="1">
    <source>
        <dbReference type="ARBA" id="ARBA00001973"/>
    </source>
</evidence>
<dbReference type="EMBL" id="JAVHJM010000007">
    <property type="protein sequence ID" value="KAK6511074.1"/>
    <property type="molecule type" value="Genomic_DNA"/>
</dbReference>
<dbReference type="GO" id="GO:0005576">
    <property type="term" value="C:extracellular region"/>
    <property type="evidence" value="ECO:0007669"/>
    <property type="project" value="UniProtKB-SubCell"/>
</dbReference>
<feature type="chain" id="PRO_5042813316" description="AA9 family lytic polysaccharide monooxygenase" evidence="16">
    <location>
        <begin position="20"/>
        <end position="348"/>
    </location>
</feature>
<dbReference type="InterPro" id="IPR049892">
    <property type="entry name" value="AA9"/>
</dbReference>
<dbReference type="PANTHER" id="PTHR33353">
    <property type="entry name" value="PUTATIVE (AFU_ORTHOLOGUE AFUA_1G12560)-RELATED"/>
    <property type="match status" value="1"/>
</dbReference>
<dbReference type="AlphaFoldDB" id="A0AAN8NCS7"/>
<comment type="function">
    <text evidence="15">Lytic polysaccharide monooxygenase (LMPO) that depolymerizes crystalline and amorphous polysaccharides via the oxidation of scissile alpha- or beta-(1-4)-glycosidic bonds, yielding C1 and/or C4 oxidation products. Catalysis by LPMOs requires the reduction of the active-site copper from Cu(II) to Cu(I) by a reducing agent and H(2)O(2) or O(2) as a cosubstrate.</text>
</comment>
<comment type="catalytic activity">
    <reaction evidence="14 15">
        <text>[(1-&gt;4)-beta-D-glucosyl]n+m + reduced acceptor + O2 = 4-dehydro-beta-D-glucosyl-[(1-&gt;4)-beta-D-glucosyl]n-1 + [(1-&gt;4)-beta-D-glucosyl]m + acceptor + H2O.</text>
        <dbReference type="EC" id="1.14.99.56"/>
    </reaction>
</comment>
<evidence type="ECO:0000256" key="10">
    <source>
        <dbReference type="ARBA" id="ARBA00023157"/>
    </source>
</evidence>
<evidence type="ECO:0000256" key="16">
    <source>
        <dbReference type="SAM" id="SignalP"/>
    </source>
</evidence>
<name>A0AAN8NCS7_9PEZI</name>
<comment type="similarity">
    <text evidence="13">Belongs to the polysaccharide monooxygenase AA9 family.</text>
</comment>
<keyword evidence="9" id="KW-0503">Monooxygenase</keyword>
<comment type="caution">
    <text evidence="18">The sequence shown here is derived from an EMBL/GenBank/DDBJ whole genome shotgun (WGS) entry which is preliminary data.</text>
</comment>
<dbReference type="SMART" id="SM00236">
    <property type="entry name" value="fCBD"/>
    <property type="match status" value="1"/>
</dbReference>
<evidence type="ECO:0000256" key="15">
    <source>
        <dbReference type="RuleBase" id="RU368122"/>
    </source>
</evidence>
<comment type="domain">
    <text evidence="15">Has a modular structure: an endo-beta-1,4-glucanase catalytic module at the N-terminus, a linker rich in serines and threonines, and a C-terminal carbohydrate-binding module (CBM).</text>
</comment>
<dbReference type="EC" id="1.14.99.56" evidence="15"/>
<evidence type="ECO:0000256" key="6">
    <source>
        <dbReference type="ARBA" id="ARBA00023001"/>
    </source>
</evidence>
<keyword evidence="4" id="KW-0479">Metal-binding</keyword>
<dbReference type="CDD" id="cd21175">
    <property type="entry name" value="LPMO_AA9"/>
    <property type="match status" value="1"/>
</dbReference>
<evidence type="ECO:0000256" key="4">
    <source>
        <dbReference type="ARBA" id="ARBA00022723"/>
    </source>
</evidence>
<evidence type="ECO:0000256" key="3">
    <source>
        <dbReference type="ARBA" id="ARBA00022525"/>
    </source>
</evidence>
<dbReference type="Proteomes" id="UP001307849">
    <property type="component" value="Unassembled WGS sequence"/>
</dbReference>
<dbReference type="InterPro" id="IPR005103">
    <property type="entry name" value="AA9_LPMO"/>
</dbReference>
<evidence type="ECO:0000256" key="7">
    <source>
        <dbReference type="ARBA" id="ARBA00023002"/>
    </source>
</evidence>
<evidence type="ECO:0000313" key="19">
    <source>
        <dbReference type="Proteomes" id="UP001307849"/>
    </source>
</evidence>
<feature type="domain" description="CBM1" evidence="17">
    <location>
        <begin position="313"/>
        <end position="348"/>
    </location>
</feature>
<dbReference type="SUPFAM" id="SSF57180">
    <property type="entry name" value="Cellulose-binding domain"/>
    <property type="match status" value="1"/>
</dbReference>
<evidence type="ECO:0000259" key="17">
    <source>
        <dbReference type="PROSITE" id="PS51164"/>
    </source>
</evidence>
<dbReference type="Pfam" id="PF00734">
    <property type="entry name" value="CBM_1"/>
    <property type="match status" value="1"/>
</dbReference>
<evidence type="ECO:0000256" key="5">
    <source>
        <dbReference type="ARBA" id="ARBA00022729"/>
    </source>
</evidence>
<keyword evidence="8" id="KW-0186">Copper</keyword>
<dbReference type="GO" id="GO:0030248">
    <property type="term" value="F:cellulose binding"/>
    <property type="evidence" value="ECO:0007669"/>
    <property type="project" value="UniProtKB-UniRule"/>
</dbReference>
<dbReference type="GO" id="GO:0008810">
    <property type="term" value="F:cellulase activity"/>
    <property type="evidence" value="ECO:0007669"/>
    <property type="project" value="UniProtKB-UniRule"/>
</dbReference>
<organism evidence="18 19">
    <name type="scientific">Arthrobotrys conoides</name>
    <dbReference type="NCBI Taxonomy" id="74498"/>
    <lineage>
        <taxon>Eukaryota</taxon>
        <taxon>Fungi</taxon>
        <taxon>Dikarya</taxon>
        <taxon>Ascomycota</taxon>
        <taxon>Pezizomycotina</taxon>
        <taxon>Orbiliomycetes</taxon>
        <taxon>Orbiliales</taxon>
        <taxon>Orbiliaceae</taxon>
        <taxon>Arthrobotrys</taxon>
    </lineage>
</organism>
<keyword evidence="12 15" id="KW-0624">Polysaccharide degradation</keyword>
<reference evidence="18 19" key="1">
    <citation type="submission" date="2019-10" db="EMBL/GenBank/DDBJ databases">
        <authorList>
            <person name="Palmer J.M."/>
        </authorList>
    </citation>
    <scope>NUCLEOTIDE SEQUENCE [LARGE SCALE GENOMIC DNA]</scope>
    <source>
        <strain evidence="18 19">TWF506</strain>
    </source>
</reference>
<dbReference type="InterPro" id="IPR035971">
    <property type="entry name" value="CBD_sf"/>
</dbReference>
<evidence type="ECO:0000256" key="2">
    <source>
        <dbReference type="ARBA" id="ARBA00004613"/>
    </source>
</evidence>
<evidence type="ECO:0000256" key="12">
    <source>
        <dbReference type="ARBA" id="ARBA00023326"/>
    </source>
</evidence>
<dbReference type="GO" id="GO:0046872">
    <property type="term" value="F:metal ion binding"/>
    <property type="evidence" value="ECO:0007669"/>
    <property type="project" value="UniProtKB-KW"/>
</dbReference>
<dbReference type="PANTHER" id="PTHR33353:SF9">
    <property type="entry name" value="ENDOGLUCANASE II"/>
    <property type="match status" value="1"/>
</dbReference>
<dbReference type="PROSITE" id="PS00562">
    <property type="entry name" value="CBM1_1"/>
    <property type="match status" value="1"/>
</dbReference>
<dbReference type="GO" id="GO:0004497">
    <property type="term" value="F:monooxygenase activity"/>
    <property type="evidence" value="ECO:0007669"/>
    <property type="project" value="UniProtKB-KW"/>
</dbReference>
<dbReference type="Gene3D" id="2.70.50.70">
    <property type="match status" value="1"/>
</dbReference>
<sequence>MKAAVVSLLSAFLAGKAAAHSTFQQFWVNGVDQGTSCARLPLNNNPIRGVTGADIRCNAGTSPVPGKCTVNAGGTVIVEMHAQFNDRNCANEAIGGQHYGPVIVYITKVDDSSRDSGDGLWYKVYENGWSPVPGTSRSDDDNWGVKDLNKCCGKVGVKIPSSIPSGDYLVRAEVIALHSAPSEPQPYVTCYQITVTGGSGSLPSSGGVRFPGAYSASDPGIGVNIHGHLTQYIIPGPPVIAGGSSDTAGSMQCPATGGTGNPTTLRTTTTAARTTTTTTAARTTTTTAAATTARTTMTTTPSVVCPAGGCSGPTCSQWGQCGGNGWTGCTNCGSWRCVKLNDYYSQCQ</sequence>
<dbReference type="GO" id="GO:0030245">
    <property type="term" value="P:cellulose catabolic process"/>
    <property type="evidence" value="ECO:0007669"/>
    <property type="project" value="UniProtKB-UniRule"/>
</dbReference>
<evidence type="ECO:0000256" key="11">
    <source>
        <dbReference type="ARBA" id="ARBA00023277"/>
    </source>
</evidence>
<evidence type="ECO:0000256" key="14">
    <source>
        <dbReference type="ARBA" id="ARBA00045077"/>
    </source>
</evidence>
<evidence type="ECO:0000313" key="18">
    <source>
        <dbReference type="EMBL" id="KAK6511074.1"/>
    </source>
</evidence>
<feature type="signal peptide" evidence="16">
    <location>
        <begin position="1"/>
        <end position="19"/>
    </location>
</feature>
<gene>
    <name evidence="18" type="ORF">TWF506_010155</name>
</gene>
<dbReference type="Pfam" id="PF03443">
    <property type="entry name" value="AA9"/>
    <property type="match status" value="1"/>
</dbReference>
<protein>
    <recommendedName>
        <fullName evidence="15">AA9 family lytic polysaccharide monooxygenase</fullName>
        <ecNumber evidence="15">1.14.99.56</ecNumber>
    </recommendedName>
    <alternativeName>
        <fullName evidence="15">Endo-beta-1,4-glucanase</fullName>
    </alternativeName>
    <alternativeName>
        <fullName evidence="15">Glycosyl hydrolase 61 family protein</fullName>
    </alternativeName>
</protein>
<evidence type="ECO:0000256" key="9">
    <source>
        <dbReference type="ARBA" id="ARBA00023033"/>
    </source>
</evidence>
<comment type="cofactor">
    <cofactor evidence="1">
        <name>Cu(2+)</name>
        <dbReference type="ChEBI" id="CHEBI:29036"/>
    </cofactor>
</comment>
<keyword evidence="10 15" id="KW-1015">Disulfide bond</keyword>
<proteinExistence type="inferred from homology"/>
<keyword evidence="5 16" id="KW-0732">Signal</keyword>
<keyword evidence="3 15" id="KW-0964">Secreted</keyword>
<accession>A0AAN8NCS7</accession>